<evidence type="ECO:0000259" key="16">
    <source>
        <dbReference type="SMART" id="SM00731"/>
    </source>
</evidence>
<name>A0A1A9X5B1_9MUSC</name>
<keyword evidence="13" id="KW-0539">Nucleus</keyword>
<evidence type="ECO:0000256" key="8">
    <source>
        <dbReference type="ARBA" id="ARBA00022771"/>
    </source>
</evidence>
<dbReference type="EnsemblMetazoa" id="GBRI044752-RA">
    <property type="protein sequence ID" value="GBRI044752-PA"/>
    <property type="gene ID" value="GBRI044752"/>
</dbReference>
<dbReference type="GO" id="GO:0031593">
    <property type="term" value="F:polyubiquitin modification-dependent protein binding"/>
    <property type="evidence" value="ECO:0007669"/>
    <property type="project" value="TreeGrafter"/>
</dbReference>
<dbReference type="STRING" id="37001.A0A1A9X5B1"/>
<accession>A0A1A9X5B1</accession>
<evidence type="ECO:0000256" key="1">
    <source>
        <dbReference type="ARBA" id="ARBA00004123"/>
    </source>
</evidence>
<dbReference type="PANTHER" id="PTHR21220:SF0">
    <property type="entry name" value="DNA-DEPENDENT METALLOPROTEASE SPRTN"/>
    <property type="match status" value="1"/>
</dbReference>
<dbReference type="GO" id="GO:0006281">
    <property type="term" value="P:DNA repair"/>
    <property type="evidence" value="ECO:0007669"/>
    <property type="project" value="UniProtKB-KW"/>
</dbReference>
<dbReference type="GO" id="GO:0004222">
    <property type="term" value="F:metalloendopeptidase activity"/>
    <property type="evidence" value="ECO:0007669"/>
    <property type="project" value="InterPro"/>
</dbReference>
<dbReference type="Proteomes" id="UP000091820">
    <property type="component" value="Unassembled WGS sequence"/>
</dbReference>
<dbReference type="GO" id="GO:0005634">
    <property type="term" value="C:nucleus"/>
    <property type="evidence" value="ECO:0007669"/>
    <property type="project" value="UniProtKB-SubCell"/>
</dbReference>
<keyword evidence="7" id="KW-0227">DNA damage</keyword>
<dbReference type="InterPro" id="IPR055220">
    <property type="entry name" value="SPRTN_ZBD"/>
</dbReference>
<keyword evidence="4" id="KW-0158">Chromosome</keyword>
<proteinExistence type="inferred from homology"/>
<feature type="compositionally biased region" description="Basic residues" evidence="15">
    <location>
        <begin position="41"/>
        <end position="52"/>
    </location>
</feature>
<keyword evidence="11" id="KW-0482">Metalloprotease</keyword>
<dbReference type="InterPro" id="IPR006642">
    <property type="entry name" value="Rad18_UBZ4"/>
</dbReference>
<evidence type="ECO:0000256" key="7">
    <source>
        <dbReference type="ARBA" id="ARBA00022763"/>
    </source>
</evidence>
<dbReference type="GO" id="GO:0006508">
    <property type="term" value="P:proteolysis"/>
    <property type="evidence" value="ECO:0007669"/>
    <property type="project" value="UniProtKB-KW"/>
</dbReference>
<keyword evidence="10" id="KW-0862">Zinc</keyword>
<sequence>MSCEEDYKYALELHNLLNCSNQENHNDGDIEYVDSKNCFRNSRKKSRKKRSNPRSNLDPDHIYRMKNMMHPQWETLDPTPDIVTLFNHFDNTFFQSRLKAVTIEWGKAMRSCAGICYTLKNCRSKDITIRLSEPLLKLRPRKDLIETMLHEMIHVYCFILNIREGNGGHGPQFKKIMNAINKISGTNITVYHTLRDEVKFYNLHWWCCNGMCQERSPFFGYVIRTSTDAPGPEDVWWCKHIQECGGTFMKIKGPAEKLMPKKVKKSSKEKEENSNETNESVDNFPPQLTNTNGHFVNSASSAKSNNLGTMLLASTPIAKSFPPTSYPGLSSDPFNMQTNHSISTQTSSTSRMPGGNLHNVVSLKDLNARAKSPSSNSFDWGKGNSLSRASGQSSTSENRVNRQFLRNVWGKRSNGDDNDPKKYESDQSEDAVNIKQRRISSDDTPSPPLDVVCALKDSSSCEKNQKDWVVIDDDIMLRDTPGDIVTLSSGEDSDEKDENEYEICKPTIHQDMTAVERQTVIKKEIIDESIDLCEADIELIDDEFGNNLEHNEVMKASGQLADTSIIDKFFGPNTFLKEFQIENDLTSFGSTFNSSNEIITCPICQTKMSRWKYADHLNGCTGITIKIQPPKPSFKNLAFATKENTKKKRVQSFSKANEDVLRSAGYLDNDITQINLLSSIDEDDCQFESSLERSINDAIDLSYSPDDENTKHHRQRSIYKTTRQCPKCAREIEESDIRGHLKKCPRK</sequence>
<dbReference type="Pfam" id="PF10263">
    <property type="entry name" value="SprT-like"/>
    <property type="match status" value="1"/>
</dbReference>
<comment type="similarity">
    <text evidence="3">Belongs to the Spartan family.</text>
</comment>
<feature type="domain" description="UBZ4-type" evidence="17">
    <location>
        <begin position="722"/>
        <end position="745"/>
    </location>
</feature>
<evidence type="ECO:0000313" key="18">
    <source>
        <dbReference type="EnsemblMetazoa" id="GBRI044752-PA"/>
    </source>
</evidence>
<feature type="region of interest" description="Disordered" evidence="15">
    <location>
        <begin position="258"/>
        <end position="291"/>
    </location>
</feature>
<feature type="compositionally biased region" description="Polar residues" evidence="15">
    <location>
        <begin position="372"/>
        <end position="398"/>
    </location>
</feature>
<dbReference type="SMART" id="SM00731">
    <property type="entry name" value="SprT"/>
    <property type="match status" value="1"/>
</dbReference>
<dbReference type="AlphaFoldDB" id="A0A1A9X5B1"/>
<feature type="region of interest" description="Disordered" evidence="15">
    <location>
        <begin position="41"/>
        <end position="61"/>
    </location>
</feature>
<dbReference type="Pfam" id="PF22934">
    <property type="entry name" value="SPRTN_ZBD"/>
    <property type="match status" value="1"/>
</dbReference>
<keyword evidence="5" id="KW-0645">Protease</keyword>
<dbReference type="VEuPathDB" id="VectorBase:GBRI044752"/>
<reference evidence="18" key="2">
    <citation type="submission" date="2020-05" db="UniProtKB">
        <authorList>
            <consortium name="EnsemblMetazoa"/>
        </authorList>
    </citation>
    <scope>IDENTIFICATION</scope>
    <source>
        <strain evidence="18">IAEA</strain>
    </source>
</reference>
<evidence type="ECO:0000256" key="13">
    <source>
        <dbReference type="ARBA" id="ARBA00023242"/>
    </source>
</evidence>
<dbReference type="PANTHER" id="PTHR21220">
    <property type="entry name" value="DNA-DEPENDENT METALLOPROTEASE SPRTN"/>
    <property type="match status" value="1"/>
</dbReference>
<feature type="region of interest" description="Disordered" evidence="15">
    <location>
        <begin position="328"/>
        <end position="358"/>
    </location>
</feature>
<evidence type="ECO:0000256" key="5">
    <source>
        <dbReference type="ARBA" id="ARBA00022670"/>
    </source>
</evidence>
<dbReference type="GO" id="GO:0003697">
    <property type="term" value="F:single-stranded DNA binding"/>
    <property type="evidence" value="ECO:0007669"/>
    <property type="project" value="InterPro"/>
</dbReference>
<feature type="compositionally biased region" description="Basic and acidic residues" evidence="15">
    <location>
        <begin position="413"/>
        <end position="425"/>
    </location>
</feature>
<dbReference type="InterPro" id="IPR044245">
    <property type="entry name" value="Spartan"/>
</dbReference>
<keyword evidence="8" id="KW-0863">Zinc-finger</keyword>
<evidence type="ECO:0000256" key="3">
    <source>
        <dbReference type="ARBA" id="ARBA00010724"/>
    </source>
</evidence>
<evidence type="ECO:0000256" key="4">
    <source>
        <dbReference type="ARBA" id="ARBA00022454"/>
    </source>
</evidence>
<evidence type="ECO:0000256" key="6">
    <source>
        <dbReference type="ARBA" id="ARBA00022723"/>
    </source>
</evidence>
<protein>
    <recommendedName>
        <fullName evidence="14">Protein with SprT-like domain at the N terminus</fullName>
    </recommendedName>
</protein>
<keyword evidence="19" id="KW-1185">Reference proteome</keyword>
<organism evidence="18 19">
    <name type="scientific">Glossina brevipalpis</name>
    <dbReference type="NCBI Taxonomy" id="37001"/>
    <lineage>
        <taxon>Eukaryota</taxon>
        <taxon>Metazoa</taxon>
        <taxon>Ecdysozoa</taxon>
        <taxon>Arthropoda</taxon>
        <taxon>Hexapoda</taxon>
        <taxon>Insecta</taxon>
        <taxon>Pterygota</taxon>
        <taxon>Neoptera</taxon>
        <taxon>Endopterygota</taxon>
        <taxon>Diptera</taxon>
        <taxon>Brachycera</taxon>
        <taxon>Muscomorpha</taxon>
        <taxon>Hippoboscoidea</taxon>
        <taxon>Glossinidae</taxon>
        <taxon>Glossina</taxon>
    </lineage>
</organism>
<keyword evidence="12" id="KW-0234">DNA repair</keyword>
<evidence type="ECO:0000256" key="14">
    <source>
        <dbReference type="ARBA" id="ARBA00030396"/>
    </source>
</evidence>
<keyword evidence="9" id="KW-0378">Hydrolase</keyword>
<evidence type="ECO:0000259" key="17">
    <source>
        <dbReference type="SMART" id="SM00734"/>
    </source>
</evidence>
<evidence type="ECO:0000256" key="12">
    <source>
        <dbReference type="ARBA" id="ARBA00023204"/>
    </source>
</evidence>
<feature type="domain" description="SprT-like" evidence="16">
    <location>
        <begin position="80"/>
        <end position="251"/>
    </location>
</feature>
<evidence type="ECO:0000256" key="10">
    <source>
        <dbReference type="ARBA" id="ARBA00022833"/>
    </source>
</evidence>
<evidence type="ECO:0000313" key="19">
    <source>
        <dbReference type="Proteomes" id="UP000091820"/>
    </source>
</evidence>
<dbReference type="SMART" id="SM00734">
    <property type="entry name" value="ZnF_Rad18"/>
    <property type="match status" value="2"/>
</dbReference>
<reference evidence="19" key="1">
    <citation type="submission" date="2014-03" db="EMBL/GenBank/DDBJ databases">
        <authorList>
            <person name="Aksoy S."/>
            <person name="Warren W."/>
            <person name="Wilson R.K."/>
        </authorList>
    </citation>
    <scope>NUCLEOTIDE SEQUENCE [LARGE SCALE GENOMIC DNA]</scope>
    <source>
        <strain evidence="19">IAEA</strain>
    </source>
</reference>
<evidence type="ECO:0000256" key="9">
    <source>
        <dbReference type="ARBA" id="ARBA00022801"/>
    </source>
</evidence>
<keyword evidence="6" id="KW-0479">Metal-binding</keyword>
<dbReference type="GO" id="GO:0008270">
    <property type="term" value="F:zinc ion binding"/>
    <property type="evidence" value="ECO:0007669"/>
    <property type="project" value="UniProtKB-KW"/>
</dbReference>
<comment type="subcellular location">
    <subcellularLocation>
        <location evidence="2">Chromosome</location>
    </subcellularLocation>
    <subcellularLocation>
        <location evidence="1">Nucleus</location>
    </subcellularLocation>
</comment>
<feature type="region of interest" description="Disordered" evidence="15">
    <location>
        <begin position="370"/>
        <end position="446"/>
    </location>
</feature>
<feature type="domain" description="UBZ4-type" evidence="17">
    <location>
        <begin position="598"/>
        <end position="621"/>
    </location>
</feature>
<evidence type="ECO:0000256" key="15">
    <source>
        <dbReference type="SAM" id="MobiDB-lite"/>
    </source>
</evidence>
<dbReference type="InterPro" id="IPR006640">
    <property type="entry name" value="SprT-like_domain"/>
</dbReference>
<dbReference type="GO" id="GO:0005694">
    <property type="term" value="C:chromosome"/>
    <property type="evidence" value="ECO:0007669"/>
    <property type="project" value="UniProtKB-SubCell"/>
</dbReference>
<evidence type="ECO:0000256" key="11">
    <source>
        <dbReference type="ARBA" id="ARBA00023049"/>
    </source>
</evidence>
<feature type="compositionally biased region" description="Polar residues" evidence="15">
    <location>
        <begin position="332"/>
        <end position="351"/>
    </location>
</feature>
<evidence type="ECO:0000256" key="2">
    <source>
        <dbReference type="ARBA" id="ARBA00004286"/>
    </source>
</evidence>